<evidence type="ECO:0000313" key="8">
    <source>
        <dbReference type="EMBL" id="GLQ24478.1"/>
    </source>
</evidence>
<accession>A0ABQ5VAM4</accession>
<keyword evidence="9" id="KW-1185">Reference proteome</keyword>
<feature type="binding site" evidence="7">
    <location>
        <begin position="81"/>
        <end position="82"/>
    </location>
    <ligand>
        <name>substrate</name>
    </ligand>
</feature>
<feature type="active site" description="Proton donor/acceptor" evidence="7">
    <location>
        <position position="80"/>
    </location>
</feature>
<comment type="function">
    <text evidence="7">Provides the (R)-glutamate required for cell wall biosynthesis.</text>
</comment>
<sequence length="274" mass="29484">MTLFRPQSAQHILVFDSGVGGLSVSREIRAVLPDLHQSYLADDAFRPYGEKTEEQLRARLPELLAPICAMLSPDIVVIACNTASTTALPSIRAALDIPVVGVVPAIKPAAAISKTKTIAVLGTPGTVRRAYVDTLIDQYASDCVVRLRGSVSLVEEAERKLRGLPVDMTRIRAEIVPLFDGPSGANIDAVVLACTHFPLLRDELQAAANQPVTWVDSGEAVARRVKSLLRAKLESPSHAPIEETAFLIGPDIDPARRATFANYGFNRVVSLSTV</sequence>
<reference evidence="8" key="2">
    <citation type="submission" date="2023-01" db="EMBL/GenBank/DDBJ databases">
        <title>Draft genome sequence of Algimonas ampicilliniresistens strain NBRC 108219.</title>
        <authorList>
            <person name="Sun Q."/>
            <person name="Mori K."/>
        </authorList>
    </citation>
    <scope>NUCLEOTIDE SEQUENCE</scope>
    <source>
        <strain evidence="8">NBRC 108219</strain>
    </source>
</reference>
<dbReference type="InterPro" id="IPR018187">
    <property type="entry name" value="Asp/Glu_racemase_AS_1"/>
</dbReference>
<dbReference type="Gene3D" id="3.40.50.1860">
    <property type="match status" value="2"/>
</dbReference>
<dbReference type="PROSITE" id="PS00924">
    <property type="entry name" value="ASP_GLU_RACEMASE_2"/>
    <property type="match status" value="1"/>
</dbReference>
<organism evidence="8 9">
    <name type="scientific">Algimonas ampicilliniresistens</name>
    <dbReference type="NCBI Taxonomy" id="1298735"/>
    <lineage>
        <taxon>Bacteria</taxon>
        <taxon>Pseudomonadati</taxon>
        <taxon>Pseudomonadota</taxon>
        <taxon>Alphaproteobacteria</taxon>
        <taxon>Maricaulales</taxon>
        <taxon>Robiginitomaculaceae</taxon>
        <taxon>Algimonas</taxon>
    </lineage>
</organism>
<comment type="caution">
    <text evidence="8">The sequence shown here is derived from an EMBL/GenBank/DDBJ whole genome shotgun (WGS) entry which is preliminary data.</text>
</comment>
<comment type="catalytic activity">
    <reaction evidence="1 7">
        <text>L-glutamate = D-glutamate</text>
        <dbReference type="Rhea" id="RHEA:12813"/>
        <dbReference type="ChEBI" id="CHEBI:29985"/>
        <dbReference type="ChEBI" id="CHEBI:29986"/>
        <dbReference type="EC" id="5.1.1.3"/>
    </reaction>
</comment>
<dbReference type="SUPFAM" id="SSF53681">
    <property type="entry name" value="Aspartate/glutamate racemase"/>
    <property type="match status" value="2"/>
</dbReference>
<feature type="active site" description="Proton donor/acceptor" evidence="7">
    <location>
        <position position="194"/>
    </location>
</feature>
<feature type="binding site" evidence="7">
    <location>
        <begin position="48"/>
        <end position="49"/>
    </location>
    <ligand>
        <name>substrate</name>
    </ligand>
</feature>
<keyword evidence="3 7" id="KW-0133">Cell shape</keyword>
<evidence type="ECO:0000256" key="3">
    <source>
        <dbReference type="ARBA" id="ARBA00022960"/>
    </source>
</evidence>
<evidence type="ECO:0000256" key="7">
    <source>
        <dbReference type="HAMAP-Rule" id="MF_00258"/>
    </source>
</evidence>
<reference evidence="8" key="1">
    <citation type="journal article" date="2014" name="Int. J. Syst. Evol. Microbiol.">
        <title>Complete genome of a new Firmicutes species belonging to the dominant human colonic microbiota ('Ruminococcus bicirculans') reveals two chromosomes and a selective capacity to utilize plant glucans.</title>
        <authorList>
            <consortium name="NISC Comparative Sequencing Program"/>
            <person name="Wegmann U."/>
            <person name="Louis P."/>
            <person name="Goesmann A."/>
            <person name="Henrissat B."/>
            <person name="Duncan S.H."/>
            <person name="Flint H.J."/>
        </authorList>
    </citation>
    <scope>NUCLEOTIDE SEQUENCE</scope>
    <source>
        <strain evidence="8">NBRC 108219</strain>
    </source>
</reference>
<dbReference type="InterPro" id="IPR001920">
    <property type="entry name" value="Asp/Glu_race"/>
</dbReference>
<keyword evidence="4 7" id="KW-0573">Peptidoglycan synthesis</keyword>
<gene>
    <name evidence="7 8" type="primary">murI</name>
    <name evidence="8" type="ORF">GCM10007853_23520</name>
</gene>
<dbReference type="Pfam" id="PF01177">
    <property type="entry name" value="Asp_Glu_race"/>
    <property type="match status" value="1"/>
</dbReference>
<dbReference type="RefSeq" id="WP_284390921.1">
    <property type="nucleotide sequence ID" value="NZ_BSNK01000002.1"/>
</dbReference>
<feature type="binding site" evidence="7">
    <location>
        <begin position="16"/>
        <end position="17"/>
    </location>
    <ligand>
        <name>substrate</name>
    </ligand>
</feature>
<dbReference type="EMBL" id="BSNK01000002">
    <property type="protein sequence ID" value="GLQ24478.1"/>
    <property type="molecule type" value="Genomic_DNA"/>
</dbReference>
<feature type="binding site" evidence="7">
    <location>
        <begin position="195"/>
        <end position="196"/>
    </location>
    <ligand>
        <name>substrate</name>
    </ligand>
</feature>
<evidence type="ECO:0000256" key="4">
    <source>
        <dbReference type="ARBA" id="ARBA00022984"/>
    </source>
</evidence>
<comment type="similarity">
    <text evidence="7">Belongs to the aspartate/glutamate racemases family.</text>
</comment>
<dbReference type="InterPro" id="IPR033134">
    <property type="entry name" value="Asp/Glu_racemase_AS_2"/>
</dbReference>
<dbReference type="PROSITE" id="PS00923">
    <property type="entry name" value="ASP_GLU_RACEMASE_1"/>
    <property type="match status" value="1"/>
</dbReference>
<keyword evidence="6 7" id="KW-0961">Cell wall biogenesis/degradation</keyword>
<evidence type="ECO:0000313" key="9">
    <source>
        <dbReference type="Proteomes" id="UP001161391"/>
    </source>
</evidence>
<name>A0ABQ5VAM4_9PROT</name>
<evidence type="ECO:0000256" key="5">
    <source>
        <dbReference type="ARBA" id="ARBA00023235"/>
    </source>
</evidence>
<dbReference type="NCBIfam" id="TIGR00067">
    <property type="entry name" value="glut_race"/>
    <property type="match status" value="1"/>
</dbReference>
<dbReference type="HAMAP" id="MF_00258">
    <property type="entry name" value="Glu_racemase"/>
    <property type="match status" value="1"/>
</dbReference>
<dbReference type="InterPro" id="IPR004391">
    <property type="entry name" value="Glu_race"/>
</dbReference>
<evidence type="ECO:0000256" key="1">
    <source>
        <dbReference type="ARBA" id="ARBA00001602"/>
    </source>
</evidence>
<proteinExistence type="inferred from homology"/>
<dbReference type="EC" id="5.1.1.3" evidence="2 7"/>
<dbReference type="Proteomes" id="UP001161391">
    <property type="component" value="Unassembled WGS sequence"/>
</dbReference>
<keyword evidence="5 7" id="KW-0413">Isomerase</keyword>
<comment type="pathway">
    <text evidence="7">Cell wall biogenesis; peptidoglycan biosynthesis.</text>
</comment>
<dbReference type="PANTHER" id="PTHR21198">
    <property type="entry name" value="GLUTAMATE RACEMASE"/>
    <property type="match status" value="1"/>
</dbReference>
<dbReference type="InterPro" id="IPR015942">
    <property type="entry name" value="Asp/Glu/hydantoin_racemase"/>
</dbReference>
<evidence type="ECO:0000256" key="6">
    <source>
        <dbReference type="ARBA" id="ARBA00023316"/>
    </source>
</evidence>
<evidence type="ECO:0000256" key="2">
    <source>
        <dbReference type="ARBA" id="ARBA00013090"/>
    </source>
</evidence>
<protein>
    <recommendedName>
        <fullName evidence="2 7">Glutamate racemase</fullName>
        <ecNumber evidence="2 7">5.1.1.3</ecNumber>
    </recommendedName>
</protein>
<dbReference type="PANTHER" id="PTHR21198:SF2">
    <property type="entry name" value="GLUTAMATE RACEMASE"/>
    <property type="match status" value="1"/>
</dbReference>